<dbReference type="RefSeq" id="WP_182300198.1">
    <property type="nucleotide sequence ID" value="NZ_CP041969.1"/>
</dbReference>
<feature type="region of interest" description="Disordered" evidence="1">
    <location>
        <begin position="1"/>
        <end position="22"/>
    </location>
</feature>
<evidence type="ECO:0000313" key="2">
    <source>
        <dbReference type="EMBL" id="QMV43965.1"/>
    </source>
</evidence>
<name>A0A7G5C431_9BACL</name>
<dbReference type="AlphaFoldDB" id="A0A7G5C431"/>
<sequence length="273" mass="31086">MQPIAAASNEQADRDPNPSKLERQVREWVARLSEQKPFKAWQTADPQIEALGPGTHSWLVLFTKEGKDIGYMVVHAVTDGSFQLGEYGVGPYALFSQQRLKQSLVENGLLSEDDQPFSAVKHYVHPFAAAWEVSVGKEKVWLDAKTAEQLPVDGMQWKIMFPESDSSLGLIVKEELKPAKLRLNEPFDVYERLPWLTKEAPFPAKDASKLQQRLNDNQQLRYVTEPFGDTMLYAVPVIGYQRWSNGRLDMAMDMEGIRFIPVNTLLKNGLFYR</sequence>
<gene>
    <name evidence="2" type="ORF">FPL14_24405</name>
</gene>
<dbReference type="EMBL" id="CP041969">
    <property type="protein sequence ID" value="QMV43965.1"/>
    <property type="molecule type" value="Genomic_DNA"/>
</dbReference>
<feature type="compositionally biased region" description="Basic and acidic residues" evidence="1">
    <location>
        <begin position="11"/>
        <end position="22"/>
    </location>
</feature>
<dbReference type="Proteomes" id="UP000515679">
    <property type="component" value="Chromosome"/>
</dbReference>
<reference evidence="2 3" key="1">
    <citation type="submission" date="2019-07" db="EMBL/GenBank/DDBJ databases">
        <authorList>
            <person name="Kim J.K."/>
            <person name="Cheong H.-M."/>
            <person name="Choi Y."/>
            <person name="Hwang K.J."/>
            <person name="Lee S."/>
            <person name="Choi C."/>
        </authorList>
    </citation>
    <scope>NUCLEOTIDE SEQUENCE [LARGE SCALE GENOMIC DNA]</scope>
    <source>
        <strain evidence="2 3">KS 22</strain>
    </source>
</reference>
<dbReference type="KEGG" id="cchl:FPL14_24405"/>
<proteinExistence type="predicted"/>
<accession>A0A7G5C431</accession>
<protein>
    <submittedName>
        <fullName evidence="2">Uncharacterized protein</fullName>
    </submittedName>
</protein>
<evidence type="ECO:0000256" key="1">
    <source>
        <dbReference type="SAM" id="MobiDB-lite"/>
    </source>
</evidence>
<evidence type="ECO:0000313" key="3">
    <source>
        <dbReference type="Proteomes" id="UP000515679"/>
    </source>
</evidence>
<keyword evidence="3" id="KW-1185">Reference proteome</keyword>
<organism evidence="2 3">
    <name type="scientific">Cohnella cholangitidis</name>
    <dbReference type="NCBI Taxonomy" id="2598458"/>
    <lineage>
        <taxon>Bacteria</taxon>
        <taxon>Bacillati</taxon>
        <taxon>Bacillota</taxon>
        <taxon>Bacilli</taxon>
        <taxon>Bacillales</taxon>
        <taxon>Paenibacillaceae</taxon>
        <taxon>Cohnella</taxon>
    </lineage>
</organism>